<sequence>MSNVFRAIHWTYAHSNQDSQGSIKRWHTTLKQYLRGSRKEKSARQIKCLLLLGSFTEVQLLHRLGTRWDSISGGVQNLYAGNQPIDAEVQEVEIPVETFSSDNEDDDDCVIIPLKQTLNVKASRELQDATTDDDQHPQPFVPIPGNDSSLKRKKNFLEKFYSKRRRPEARNFENVSTEIDDDNRFQTLPTSTMSMQEALDKTTHESLDLNASFYDNKDEMKPIPCAPTKCKRHNQAVNISMKQQVGAGKQPMNVIFID</sequence>
<gene>
    <name evidence="2" type="ORF">R1sor_024291</name>
</gene>
<feature type="region of interest" description="Disordered" evidence="1">
    <location>
        <begin position="127"/>
        <end position="148"/>
    </location>
</feature>
<proteinExistence type="predicted"/>
<accession>A0ABD3GTB7</accession>
<name>A0ABD3GTB7_9MARC</name>
<reference evidence="2 3" key="1">
    <citation type="submission" date="2024-09" db="EMBL/GenBank/DDBJ databases">
        <title>Chromosome-scale assembly of Riccia sorocarpa.</title>
        <authorList>
            <person name="Paukszto L."/>
        </authorList>
    </citation>
    <scope>NUCLEOTIDE SEQUENCE [LARGE SCALE GENOMIC DNA]</scope>
    <source>
        <strain evidence="2">LP-2024</strain>
        <tissue evidence="2">Aerial parts of the thallus</tissue>
    </source>
</reference>
<evidence type="ECO:0000256" key="1">
    <source>
        <dbReference type="SAM" id="MobiDB-lite"/>
    </source>
</evidence>
<organism evidence="2 3">
    <name type="scientific">Riccia sorocarpa</name>
    <dbReference type="NCBI Taxonomy" id="122646"/>
    <lineage>
        <taxon>Eukaryota</taxon>
        <taxon>Viridiplantae</taxon>
        <taxon>Streptophyta</taxon>
        <taxon>Embryophyta</taxon>
        <taxon>Marchantiophyta</taxon>
        <taxon>Marchantiopsida</taxon>
        <taxon>Marchantiidae</taxon>
        <taxon>Marchantiales</taxon>
        <taxon>Ricciaceae</taxon>
        <taxon>Riccia</taxon>
    </lineage>
</organism>
<protein>
    <submittedName>
        <fullName evidence="2">Uncharacterized protein</fullName>
    </submittedName>
</protein>
<keyword evidence="3" id="KW-1185">Reference proteome</keyword>
<evidence type="ECO:0000313" key="3">
    <source>
        <dbReference type="Proteomes" id="UP001633002"/>
    </source>
</evidence>
<dbReference type="EMBL" id="JBJQOH010000007">
    <property type="protein sequence ID" value="KAL3681335.1"/>
    <property type="molecule type" value="Genomic_DNA"/>
</dbReference>
<evidence type="ECO:0000313" key="2">
    <source>
        <dbReference type="EMBL" id="KAL3681335.1"/>
    </source>
</evidence>
<dbReference type="AlphaFoldDB" id="A0ABD3GTB7"/>
<dbReference type="Proteomes" id="UP001633002">
    <property type="component" value="Unassembled WGS sequence"/>
</dbReference>
<comment type="caution">
    <text evidence="2">The sequence shown here is derived from an EMBL/GenBank/DDBJ whole genome shotgun (WGS) entry which is preliminary data.</text>
</comment>